<dbReference type="InterPro" id="IPR036390">
    <property type="entry name" value="WH_DNA-bd_sf"/>
</dbReference>
<dbReference type="PROSITE" id="PS01332">
    <property type="entry name" value="HTH_RRF2_1"/>
    <property type="match status" value="1"/>
</dbReference>
<dbReference type="InterPro" id="IPR000944">
    <property type="entry name" value="Tscrpt_reg_Rrf2"/>
</dbReference>
<organism evidence="1 2">
    <name type="scientific">Flagellimonas ochracea</name>
    <dbReference type="NCBI Taxonomy" id="2696472"/>
    <lineage>
        <taxon>Bacteria</taxon>
        <taxon>Pseudomonadati</taxon>
        <taxon>Bacteroidota</taxon>
        <taxon>Flavobacteriia</taxon>
        <taxon>Flavobacteriales</taxon>
        <taxon>Flavobacteriaceae</taxon>
        <taxon>Flagellimonas</taxon>
    </lineage>
</organism>
<protein>
    <submittedName>
        <fullName evidence="1">Rrf2 family transcriptional regulator</fullName>
    </submittedName>
</protein>
<dbReference type="GO" id="GO:0003700">
    <property type="term" value="F:DNA-binding transcription factor activity"/>
    <property type="evidence" value="ECO:0007669"/>
    <property type="project" value="TreeGrafter"/>
</dbReference>
<evidence type="ECO:0000313" key="2">
    <source>
        <dbReference type="Proteomes" id="UP000667650"/>
    </source>
</evidence>
<sequence>MLSNSAKYALKAVLYLSLNSNEEEKLMTKDISDKIKVPKSYLAKLLQDLSRHGIISSTKGPKGGFYLTNNDKKLSLIEIIEVIDGRQRLNSCVLDLEACNDKNPCVLHDIVGRANSEFVKSLQKTTIEDLIADIKKGKSVFPFE</sequence>
<dbReference type="InterPro" id="IPR030489">
    <property type="entry name" value="TR_Rrf2-type_CS"/>
</dbReference>
<dbReference type="PANTHER" id="PTHR33221">
    <property type="entry name" value="WINGED HELIX-TURN-HELIX TRANSCRIPTIONAL REGULATOR, RRF2 FAMILY"/>
    <property type="match status" value="1"/>
</dbReference>
<reference evidence="1" key="1">
    <citation type="submission" date="2020-01" db="EMBL/GenBank/DDBJ databases">
        <title>Muricauda ochracea sp. nov., isolated from a tidal flat of Garorim bay in Korea.</title>
        <authorList>
            <person name="Kim D."/>
            <person name="Yoo Y."/>
            <person name="Kim J.-J."/>
        </authorList>
    </citation>
    <scope>NUCLEOTIDE SEQUENCE</scope>
    <source>
        <strain evidence="1">JGD-17</strain>
    </source>
</reference>
<evidence type="ECO:0000313" key="1">
    <source>
        <dbReference type="EMBL" id="NAY92841.1"/>
    </source>
</evidence>
<dbReference type="Pfam" id="PF02082">
    <property type="entry name" value="Rrf2"/>
    <property type="match status" value="1"/>
</dbReference>
<dbReference type="Proteomes" id="UP000667650">
    <property type="component" value="Unassembled WGS sequence"/>
</dbReference>
<proteinExistence type="predicted"/>
<dbReference type="PANTHER" id="PTHR33221:SF15">
    <property type="entry name" value="HTH-TYPE TRANSCRIPTIONAL REGULATOR YWGB-RELATED"/>
    <property type="match status" value="1"/>
</dbReference>
<accession>A0A964TET6</accession>
<dbReference type="Gene3D" id="1.10.10.10">
    <property type="entry name" value="Winged helix-like DNA-binding domain superfamily/Winged helix DNA-binding domain"/>
    <property type="match status" value="1"/>
</dbReference>
<dbReference type="PROSITE" id="PS51197">
    <property type="entry name" value="HTH_RRF2_2"/>
    <property type="match status" value="1"/>
</dbReference>
<dbReference type="GO" id="GO:0005829">
    <property type="term" value="C:cytosol"/>
    <property type="evidence" value="ECO:0007669"/>
    <property type="project" value="TreeGrafter"/>
</dbReference>
<dbReference type="InterPro" id="IPR036388">
    <property type="entry name" value="WH-like_DNA-bd_sf"/>
</dbReference>
<comment type="caution">
    <text evidence="1">The sequence shown here is derived from an EMBL/GenBank/DDBJ whole genome shotgun (WGS) entry which is preliminary data.</text>
</comment>
<dbReference type="AlphaFoldDB" id="A0A964TET6"/>
<dbReference type="SUPFAM" id="SSF46785">
    <property type="entry name" value="Winged helix' DNA-binding domain"/>
    <property type="match status" value="1"/>
</dbReference>
<keyword evidence="2" id="KW-1185">Reference proteome</keyword>
<dbReference type="EMBL" id="JAAABI010000005">
    <property type="protein sequence ID" value="NAY92841.1"/>
    <property type="molecule type" value="Genomic_DNA"/>
</dbReference>
<gene>
    <name evidence="1" type="ORF">GTQ34_13035</name>
</gene>
<dbReference type="NCBIfam" id="TIGR00738">
    <property type="entry name" value="rrf2_super"/>
    <property type="match status" value="1"/>
</dbReference>
<dbReference type="RefSeq" id="WP_166524262.1">
    <property type="nucleotide sequence ID" value="NZ_JAAABI010000005.1"/>
</dbReference>
<name>A0A964TET6_9FLAO</name>